<keyword evidence="2 4" id="KW-0012">Acyltransferase</keyword>
<comment type="caution">
    <text evidence="4">The sequence shown here is derived from an EMBL/GenBank/DDBJ whole genome shotgun (WGS) entry which is preliminary data.</text>
</comment>
<organism evidence="4 5">
    <name type="scientific">Neobacillus rhizosphaerae</name>
    <dbReference type="NCBI Taxonomy" id="2880965"/>
    <lineage>
        <taxon>Bacteria</taxon>
        <taxon>Bacillati</taxon>
        <taxon>Bacillota</taxon>
        <taxon>Bacilli</taxon>
        <taxon>Bacillales</taxon>
        <taxon>Bacillaceae</taxon>
        <taxon>Neobacillus</taxon>
    </lineage>
</organism>
<dbReference type="InterPro" id="IPR013747">
    <property type="entry name" value="ACP_syn_III_C"/>
</dbReference>
<protein>
    <submittedName>
        <fullName evidence="4">3-oxoacyl-[acyl-carrier-protein] synthase 3 protein 2</fullName>
        <ecNumber evidence="4">2.3.1.180</ecNumber>
    </submittedName>
</protein>
<dbReference type="SUPFAM" id="SSF53901">
    <property type="entry name" value="Thiolase-like"/>
    <property type="match status" value="1"/>
</dbReference>
<reference evidence="4" key="1">
    <citation type="submission" date="2022-04" db="EMBL/GenBank/DDBJ databases">
        <authorList>
            <person name="Criscuolo A."/>
        </authorList>
    </citation>
    <scope>NUCLEOTIDE SEQUENCE</scope>
    <source>
        <strain evidence="4">CIP111895</strain>
    </source>
</reference>
<evidence type="ECO:0000313" key="5">
    <source>
        <dbReference type="Proteomes" id="UP000838308"/>
    </source>
</evidence>
<keyword evidence="1 4" id="KW-0808">Transferase</keyword>
<evidence type="ECO:0000256" key="2">
    <source>
        <dbReference type="ARBA" id="ARBA00023315"/>
    </source>
</evidence>
<dbReference type="InterPro" id="IPR016039">
    <property type="entry name" value="Thiolase-like"/>
</dbReference>
<dbReference type="PANTHER" id="PTHR34069:SF2">
    <property type="entry name" value="BETA-KETOACYL-[ACYL-CARRIER-PROTEIN] SYNTHASE III"/>
    <property type="match status" value="1"/>
</dbReference>
<dbReference type="Pfam" id="PF08541">
    <property type="entry name" value="ACP_syn_III_C"/>
    <property type="match status" value="1"/>
</dbReference>
<evidence type="ECO:0000259" key="3">
    <source>
        <dbReference type="Pfam" id="PF08541"/>
    </source>
</evidence>
<keyword evidence="5" id="KW-1185">Reference proteome</keyword>
<sequence>MIESICEKSGFPLDKTITSMEYTGNTSSVSIPLALQIAINEGKLKNGDTLLLYGFGGGLTHAVHIIKWNLAKE</sequence>
<evidence type="ECO:0000313" key="4">
    <source>
        <dbReference type="EMBL" id="CAH2714572.1"/>
    </source>
</evidence>
<dbReference type="EMBL" id="CALBWS010000008">
    <property type="protein sequence ID" value="CAH2714572.1"/>
    <property type="molecule type" value="Genomic_DNA"/>
</dbReference>
<dbReference type="Proteomes" id="UP000838308">
    <property type="component" value="Unassembled WGS sequence"/>
</dbReference>
<dbReference type="Gene3D" id="3.40.47.10">
    <property type="match status" value="1"/>
</dbReference>
<feature type="domain" description="Beta-ketoacyl-[acyl-carrier-protein] synthase III C-terminal" evidence="3">
    <location>
        <begin position="1"/>
        <end position="68"/>
    </location>
</feature>
<gene>
    <name evidence="4" type="primary">fabHB_2</name>
    <name evidence="4" type="ORF">BACCIP111895_01744</name>
</gene>
<evidence type="ECO:0000256" key="1">
    <source>
        <dbReference type="ARBA" id="ARBA00022679"/>
    </source>
</evidence>
<dbReference type="EC" id="2.3.1.180" evidence="4"/>
<dbReference type="PANTHER" id="PTHR34069">
    <property type="entry name" value="3-OXOACYL-[ACYL-CARRIER-PROTEIN] SYNTHASE 3"/>
    <property type="match status" value="1"/>
</dbReference>
<name>A0ABN8KPI7_9BACI</name>
<proteinExistence type="predicted"/>
<dbReference type="GO" id="GO:0033818">
    <property type="term" value="F:beta-ketoacyl-acyl-carrier-protein synthase III activity"/>
    <property type="evidence" value="ECO:0007669"/>
    <property type="project" value="UniProtKB-EC"/>
</dbReference>
<accession>A0ABN8KPI7</accession>